<evidence type="ECO:0000259" key="5">
    <source>
        <dbReference type="PROSITE" id="PS00716"/>
    </source>
</evidence>
<name>A0A932GMW9_UNCTE</name>
<dbReference type="Pfam" id="PF04542">
    <property type="entry name" value="Sigma70_r2"/>
    <property type="match status" value="1"/>
</dbReference>
<dbReference type="Gene3D" id="1.10.10.10">
    <property type="entry name" value="Winged helix-like DNA-binding domain superfamily/Winged helix DNA-binding domain"/>
    <property type="match status" value="2"/>
</dbReference>
<dbReference type="GO" id="GO:0006352">
    <property type="term" value="P:DNA-templated transcription initiation"/>
    <property type="evidence" value="ECO:0007669"/>
    <property type="project" value="InterPro"/>
</dbReference>
<keyword evidence="3" id="KW-0238">DNA-binding</keyword>
<dbReference type="InterPro" id="IPR014284">
    <property type="entry name" value="RNA_pol_sigma-70_dom"/>
</dbReference>
<feature type="domain" description="RNA polymerase sigma-70" evidence="5">
    <location>
        <begin position="245"/>
        <end position="271"/>
    </location>
</feature>
<dbReference type="Pfam" id="PF04539">
    <property type="entry name" value="Sigma70_r3"/>
    <property type="match status" value="1"/>
</dbReference>
<dbReference type="InterPro" id="IPR007624">
    <property type="entry name" value="RNA_pol_sigma70_r3"/>
</dbReference>
<dbReference type="Gene3D" id="1.10.601.10">
    <property type="entry name" value="RNA Polymerase Primary Sigma Factor"/>
    <property type="match status" value="1"/>
</dbReference>
<evidence type="ECO:0000256" key="4">
    <source>
        <dbReference type="ARBA" id="ARBA00023163"/>
    </source>
</evidence>
<dbReference type="GO" id="GO:0016987">
    <property type="term" value="F:sigma factor activity"/>
    <property type="evidence" value="ECO:0007669"/>
    <property type="project" value="UniProtKB-KW"/>
</dbReference>
<comment type="caution">
    <text evidence="6">The sequence shown here is derived from an EMBL/GenBank/DDBJ whole genome shotgun (WGS) entry which is preliminary data.</text>
</comment>
<evidence type="ECO:0000256" key="1">
    <source>
        <dbReference type="ARBA" id="ARBA00023015"/>
    </source>
</evidence>
<dbReference type="SUPFAM" id="SSF88946">
    <property type="entry name" value="Sigma2 domain of RNA polymerase sigma factors"/>
    <property type="match status" value="1"/>
</dbReference>
<dbReference type="InterPro" id="IPR007627">
    <property type="entry name" value="RNA_pol_sigma70_r2"/>
</dbReference>
<dbReference type="InterPro" id="IPR000943">
    <property type="entry name" value="RNA_pol_sigma70"/>
</dbReference>
<dbReference type="PANTHER" id="PTHR30603">
    <property type="entry name" value="RNA POLYMERASE SIGMA FACTOR RPO"/>
    <property type="match status" value="1"/>
</dbReference>
<dbReference type="GO" id="GO:0003677">
    <property type="term" value="F:DNA binding"/>
    <property type="evidence" value="ECO:0007669"/>
    <property type="project" value="UniProtKB-KW"/>
</dbReference>
<keyword evidence="4" id="KW-0804">Transcription</keyword>
<dbReference type="PROSITE" id="PS00716">
    <property type="entry name" value="SIGMA70_2"/>
    <property type="match status" value="1"/>
</dbReference>
<evidence type="ECO:0000256" key="3">
    <source>
        <dbReference type="ARBA" id="ARBA00023125"/>
    </source>
</evidence>
<keyword evidence="2" id="KW-0731">Sigma factor</keyword>
<dbReference type="InterPro" id="IPR007630">
    <property type="entry name" value="RNA_pol_sigma70_r4"/>
</dbReference>
<dbReference type="PRINTS" id="PR00046">
    <property type="entry name" value="SIGMA70FCT"/>
</dbReference>
<protein>
    <submittedName>
        <fullName evidence="6">RNA polymerase sigma factor RpoD/SigA</fullName>
    </submittedName>
</protein>
<dbReference type="InterPro" id="IPR013324">
    <property type="entry name" value="RNA_pol_sigma_r3/r4-like"/>
</dbReference>
<evidence type="ECO:0000256" key="2">
    <source>
        <dbReference type="ARBA" id="ARBA00023082"/>
    </source>
</evidence>
<gene>
    <name evidence="6" type="ORF">HYY65_01760</name>
</gene>
<proteinExistence type="predicted"/>
<dbReference type="InterPro" id="IPR050239">
    <property type="entry name" value="Sigma-70_RNA_pol_init_factors"/>
</dbReference>
<dbReference type="InterPro" id="IPR013325">
    <property type="entry name" value="RNA_pol_sigma_r2"/>
</dbReference>
<dbReference type="PIRSF" id="PIRSF000770">
    <property type="entry name" value="RNA_pol_sigma-SigE/K"/>
    <property type="match status" value="1"/>
</dbReference>
<dbReference type="InterPro" id="IPR036388">
    <property type="entry name" value="WH-like_DNA-bd_sf"/>
</dbReference>
<evidence type="ECO:0000313" key="7">
    <source>
        <dbReference type="Proteomes" id="UP000741360"/>
    </source>
</evidence>
<dbReference type="NCBIfam" id="TIGR02937">
    <property type="entry name" value="sigma70-ECF"/>
    <property type="match status" value="1"/>
</dbReference>
<dbReference type="Pfam" id="PF04545">
    <property type="entry name" value="Sigma70_r4"/>
    <property type="match status" value="1"/>
</dbReference>
<evidence type="ECO:0000313" key="6">
    <source>
        <dbReference type="EMBL" id="MBI3013800.1"/>
    </source>
</evidence>
<dbReference type="PANTHER" id="PTHR30603:SF47">
    <property type="entry name" value="RNA POLYMERASE SIGMA FACTOR SIGD, CHLOROPLASTIC"/>
    <property type="match status" value="1"/>
</dbReference>
<accession>A0A932GMW9</accession>
<sequence length="285" mass="32577">MFSHSDGEYKRVTEDGLSAYLKHISEVPLLTKEEEQALGKSSQAGDPAALDHLIRANLRYVVSVAKRYRDCGLSLLDLINEGNVGLIQAAKRFDPDRGVKFITYAVWWIRQAIMHALADQSGTVRLPIKQAGLLYKIGETYRRLVQDNNKEPTIEEMAKELSVPAEDLESIMRVYRAHLSLDTPMKNDDDTSYLDMMEGQNTPSIEEHLVKASLSREIEELLSDLPEREQQILRMRYGFDGEAKTLEEIGQEIGLSRERVRQIEKKAKLRLRSKAKTKTLRDYLN</sequence>
<dbReference type="SUPFAM" id="SSF88659">
    <property type="entry name" value="Sigma3 and sigma4 domains of RNA polymerase sigma factors"/>
    <property type="match status" value="2"/>
</dbReference>
<dbReference type="Proteomes" id="UP000741360">
    <property type="component" value="Unassembled WGS sequence"/>
</dbReference>
<organism evidence="6 7">
    <name type="scientific">Tectimicrobiota bacterium</name>
    <dbReference type="NCBI Taxonomy" id="2528274"/>
    <lineage>
        <taxon>Bacteria</taxon>
        <taxon>Pseudomonadati</taxon>
        <taxon>Nitrospinota/Tectimicrobiota group</taxon>
        <taxon>Candidatus Tectimicrobiota</taxon>
    </lineage>
</organism>
<dbReference type="EMBL" id="JACPSX010000032">
    <property type="protein sequence ID" value="MBI3013800.1"/>
    <property type="molecule type" value="Genomic_DNA"/>
</dbReference>
<keyword evidence="1" id="KW-0805">Transcription regulation</keyword>
<dbReference type="AlphaFoldDB" id="A0A932GMW9"/>
<dbReference type="Pfam" id="PF00140">
    <property type="entry name" value="Sigma70_r1_2"/>
    <property type="match status" value="1"/>
</dbReference>
<dbReference type="CDD" id="cd06171">
    <property type="entry name" value="Sigma70_r4"/>
    <property type="match status" value="1"/>
</dbReference>
<dbReference type="InterPro" id="IPR009042">
    <property type="entry name" value="RNA_pol_sigma70_r1_2"/>
</dbReference>
<reference evidence="6" key="1">
    <citation type="submission" date="2020-07" db="EMBL/GenBank/DDBJ databases">
        <title>Huge and variable diversity of episymbiotic CPR bacteria and DPANN archaea in groundwater ecosystems.</title>
        <authorList>
            <person name="He C.Y."/>
            <person name="Keren R."/>
            <person name="Whittaker M."/>
            <person name="Farag I.F."/>
            <person name="Doudna J."/>
            <person name="Cate J.H.D."/>
            <person name="Banfield J.F."/>
        </authorList>
    </citation>
    <scope>NUCLEOTIDE SEQUENCE</scope>
    <source>
        <strain evidence="6">NC_groundwater_717_Ag_S-0.2um_59_8</strain>
    </source>
</reference>